<protein>
    <submittedName>
        <fullName evidence="2">Uncharacterized protein</fullName>
    </submittedName>
</protein>
<evidence type="ECO:0000313" key="2">
    <source>
        <dbReference type="EMBL" id="GAA0676221.1"/>
    </source>
</evidence>
<feature type="compositionally biased region" description="Basic and acidic residues" evidence="1">
    <location>
        <begin position="29"/>
        <end position="51"/>
    </location>
</feature>
<reference evidence="2 3" key="1">
    <citation type="journal article" date="2019" name="Int. J. Syst. Evol. Microbiol.">
        <title>The Global Catalogue of Microorganisms (GCM) 10K type strain sequencing project: providing services to taxonomists for standard genome sequencing and annotation.</title>
        <authorList>
            <consortium name="The Broad Institute Genomics Platform"/>
            <consortium name="The Broad Institute Genome Sequencing Center for Infectious Disease"/>
            <person name="Wu L."/>
            <person name="Ma J."/>
        </authorList>
    </citation>
    <scope>NUCLEOTIDE SEQUENCE [LARGE SCALE GENOMIC DNA]</scope>
    <source>
        <strain evidence="2 3">JCM 16328</strain>
    </source>
</reference>
<organism evidence="2 3">
    <name type="scientific">Natronoarchaeum mannanilyticum</name>
    <dbReference type="NCBI Taxonomy" id="926360"/>
    <lineage>
        <taxon>Archaea</taxon>
        <taxon>Methanobacteriati</taxon>
        <taxon>Methanobacteriota</taxon>
        <taxon>Stenosarchaea group</taxon>
        <taxon>Halobacteria</taxon>
        <taxon>Halobacteriales</taxon>
        <taxon>Natronoarchaeaceae</taxon>
    </lineage>
</organism>
<feature type="region of interest" description="Disordered" evidence="1">
    <location>
        <begin position="29"/>
        <end position="66"/>
    </location>
</feature>
<dbReference type="EMBL" id="BAAADV010000005">
    <property type="protein sequence ID" value="GAA0676221.1"/>
    <property type="molecule type" value="Genomic_DNA"/>
</dbReference>
<sequence>MNGENSEKSIKELSEEYLSAVETKVDQEELADAKSHLTELQDRHDRFKQEYGESDPATQELEERVSEAKKRVNDLEKAQQIPEEFEEQILERATRFMLTEEWLNPRVIEALNQALIGERDSALLIEETEVSDQDDVSELDELTRFDFIDVVRKLAMDKLGETDDVKEIWDSIADTTKEEPFKIVASLGSATPDEVLERIEDDDVKRETIRGRLKNTASRMEINPYFRENGVYGLSTVGRYITEEYAETSDETDCETSESTGGKGDGQTTLGQKSVTKRGGSDD</sequence>
<evidence type="ECO:0000313" key="3">
    <source>
        <dbReference type="Proteomes" id="UP001500420"/>
    </source>
</evidence>
<name>A0AAV3TBX7_9EURY</name>
<feature type="region of interest" description="Disordered" evidence="1">
    <location>
        <begin position="245"/>
        <end position="283"/>
    </location>
</feature>
<comment type="caution">
    <text evidence="2">The sequence shown here is derived from an EMBL/GenBank/DDBJ whole genome shotgun (WGS) entry which is preliminary data.</text>
</comment>
<feature type="compositionally biased region" description="Acidic residues" evidence="1">
    <location>
        <begin position="245"/>
        <end position="256"/>
    </location>
</feature>
<evidence type="ECO:0000256" key="1">
    <source>
        <dbReference type="SAM" id="MobiDB-lite"/>
    </source>
</evidence>
<gene>
    <name evidence="2" type="ORF">GCM10009020_25050</name>
</gene>
<accession>A0AAV3TBX7</accession>
<dbReference type="AlphaFoldDB" id="A0AAV3TBX7"/>
<keyword evidence="3" id="KW-1185">Reference proteome</keyword>
<proteinExistence type="predicted"/>
<dbReference type="RefSeq" id="WP_343774377.1">
    <property type="nucleotide sequence ID" value="NZ_BAAADV010000005.1"/>
</dbReference>
<dbReference type="Proteomes" id="UP001500420">
    <property type="component" value="Unassembled WGS sequence"/>
</dbReference>